<sequence>MVYTCSAPPPAPQQGLFRASERTHGRNYPTCTGPASAPGNVRVWVEVRVTNQIWREDAAGGICSVPSNRLVYPFDDMLTSVFDMSRSVLDQLYDRQHWYGIVEVVLNAFGIQYRIERQRDRDTTLEIDQGVKLFRQCPAH</sequence>
<evidence type="ECO:0000313" key="1">
    <source>
        <dbReference type="EMBL" id="EFJ28436.1"/>
    </source>
</evidence>
<dbReference type="Gramene" id="EFJ28436">
    <property type="protein sequence ID" value="EFJ28436"/>
    <property type="gene ID" value="SELMODRAFT_411202"/>
</dbReference>
<organism evidence="2">
    <name type="scientific">Selaginella moellendorffii</name>
    <name type="common">Spikemoss</name>
    <dbReference type="NCBI Taxonomy" id="88036"/>
    <lineage>
        <taxon>Eukaryota</taxon>
        <taxon>Viridiplantae</taxon>
        <taxon>Streptophyta</taxon>
        <taxon>Embryophyta</taxon>
        <taxon>Tracheophyta</taxon>
        <taxon>Lycopodiopsida</taxon>
        <taxon>Selaginellales</taxon>
        <taxon>Selaginellaceae</taxon>
        <taxon>Selaginella</taxon>
    </lineage>
</organism>
<accession>D8RGW4</accession>
<evidence type="ECO:0000313" key="2">
    <source>
        <dbReference type="Proteomes" id="UP000001514"/>
    </source>
</evidence>
<dbReference type="KEGG" id="smo:SELMODRAFT_411202"/>
<dbReference type="EMBL" id="GL377579">
    <property type="protein sequence ID" value="EFJ28436.1"/>
    <property type="molecule type" value="Genomic_DNA"/>
</dbReference>
<proteinExistence type="predicted"/>
<reference evidence="1 2" key="1">
    <citation type="journal article" date="2011" name="Science">
        <title>The Selaginella genome identifies genetic changes associated with the evolution of vascular plants.</title>
        <authorList>
            <person name="Banks J.A."/>
            <person name="Nishiyama T."/>
            <person name="Hasebe M."/>
            <person name="Bowman J.L."/>
            <person name="Gribskov M."/>
            <person name="dePamphilis C."/>
            <person name="Albert V.A."/>
            <person name="Aono N."/>
            <person name="Aoyama T."/>
            <person name="Ambrose B.A."/>
            <person name="Ashton N.W."/>
            <person name="Axtell M.J."/>
            <person name="Barker E."/>
            <person name="Barker M.S."/>
            <person name="Bennetzen J.L."/>
            <person name="Bonawitz N.D."/>
            <person name="Chapple C."/>
            <person name="Cheng C."/>
            <person name="Correa L.G."/>
            <person name="Dacre M."/>
            <person name="DeBarry J."/>
            <person name="Dreyer I."/>
            <person name="Elias M."/>
            <person name="Engstrom E.M."/>
            <person name="Estelle M."/>
            <person name="Feng L."/>
            <person name="Finet C."/>
            <person name="Floyd S.K."/>
            <person name="Frommer W.B."/>
            <person name="Fujita T."/>
            <person name="Gramzow L."/>
            <person name="Gutensohn M."/>
            <person name="Harholt J."/>
            <person name="Hattori M."/>
            <person name="Heyl A."/>
            <person name="Hirai T."/>
            <person name="Hiwatashi Y."/>
            <person name="Ishikawa M."/>
            <person name="Iwata M."/>
            <person name="Karol K.G."/>
            <person name="Koehler B."/>
            <person name="Kolukisaoglu U."/>
            <person name="Kubo M."/>
            <person name="Kurata T."/>
            <person name="Lalonde S."/>
            <person name="Li K."/>
            <person name="Li Y."/>
            <person name="Litt A."/>
            <person name="Lyons E."/>
            <person name="Manning G."/>
            <person name="Maruyama T."/>
            <person name="Michael T.P."/>
            <person name="Mikami K."/>
            <person name="Miyazaki S."/>
            <person name="Morinaga S."/>
            <person name="Murata T."/>
            <person name="Mueller-Roeber B."/>
            <person name="Nelson D.R."/>
            <person name="Obara M."/>
            <person name="Oguri Y."/>
            <person name="Olmstead R.G."/>
            <person name="Onodera N."/>
            <person name="Petersen B.L."/>
            <person name="Pils B."/>
            <person name="Prigge M."/>
            <person name="Rensing S.A."/>
            <person name="Riano-Pachon D.M."/>
            <person name="Roberts A.W."/>
            <person name="Sato Y."/>
            <person name="Scheller H.V."/>
            <person name="Schulz B."/>
            <person name="Schulz C."/>
            <person name="Shakirov E.V."/>
            <person name="Shibagaki N."/>
            <person name="Shinohara N."/>
            <person name="Shippen D.E."/>
            <person name="Soerensen I."/>
            <person name="Sotooka R."/>
            <person name="Sugimoto N."/>
            <person name="Sugita M."/>
            <person name="Sumikawa N."/>
            <person name="Tanurdzic M."/>
            <person name="Theissen G."/>
            <person name="Ulvskov P."/>
            <person name="Wakazuki S."/>
            <person name="Weng J.K."/>
            <person name="Willats W.W."/>
            <person name="Wipf D."/>
            <person name="Wolf P.G."/>
            <person name="Yang L."/>
            <person name="Zimmer A.D."/>
            <person name="Zhu Q."/>
            <person name="Mitros T."/>
            <person name="Hellsten U."/>
            <person name="Loque D."/>
            <person name="Otillar R."/>
            <person name="Salamov A."/>
            <person name="Schmutz J."/>
            <person name="Shapiro H."/>
            <person name="Lindquist E."/>
            <person name="Lucas S."/>
            <person name="Rokhsar D."/>
            <person name="Grigoriev I.V."/>
        </authorList>
    </citation>
    <scope>NUCLEOTIDE SEQUENCE [LARGE SCALE GENOMIC DNA]</scope>
</reference>
<keyword evidence="2" id="KW-1185">Reference proteome</keyword>
<dbReference type="Proteomes" id="UP000001514">
    <property type="component" value="Unassembled WGS sequence"/>
</dbReference>
<dbReference type="InParanoid" id="D8RGW4"/>
<dbReference type="HOGENOM" id="CLU_1761927_0_0_1"/>
<name>D8RGW4_SELML</name>
<protein>
    <submittedName>
        <fullName evidence="1">Uncharacterized protein</fullName>
    </submittedName>
</protein>
<gene>
    <name evidence="1" type="ORF">SELMODRAFT_411202</name>
</gene>
<dbReference type="AlphaFoldDB" id="D8RGW4"/>